<name>A0A381VZH4_9ZZZZ</name>
<gene>
    <name evidence="1" type="ORF">METZ01_LOCUS98498</name>
</gene>
<proteinExistence type="predicted"/>
<protein>
    <submittedName>
        <fullName evidence="1">Uncharacterized protein</fullName>
    </submittedName>
</protein>
<accession>A0A381VZH4</accession>
<dbReference type="EMBL" id="UINC01010243">
    <property type="protein sequence ID" value="SVA45644.1"/>
    <property type="molecule type" value="Genomic_DNA"/>
</dbReference>
<dbReference type="AlphaFoldDB" id="A0A381VZH4"/>
<organism evidence="1">
    <name type="scientific">marine metagenome</name>
    <dbReference type="NCBI Taxonomy" id="408172"/>
    <lineage>
        <taxon>unclassified sequences</taxon>
        <taxon>metagenomes</taxon>
        <taxon>ecological metagenomes</taxon>
    </lineage>
</organism>
<sequence>MSLLYKKTDEVTSSFTENLSKAK</sequence>
<evidence type="ECO:0000313" key="1">
    <source>
        <dbReference type="EMBL" id="SVA45644.1"/>
    </source>
</evidence>
<reference evidence="1" key="1">
    <citation type="submission" date="2018-05" db="EMBL/GenBank/DDBJ databases">
        <authorList>
            <person name="Lanie J.A."/>
            <person name="Ng W.-L."/>
            <person name="Kazmierczak K.M."/>
            <person name="Andrzejewski T.M."/>
            <person name="Davidsen T.M."/>
            <person name="Wayne K.J."/>
            <person name="Tettelin H."/>
            <person name="Glass J.I."/>
            <person name="Rusch D."/>
            <person name="Podicherti R."/>
            <person name="Tsui H.-C.T."/>
            <person name="Winkler M.E."/>
        </authorList>
    </citation>
    <scope>NUCLEOTIDE SEQUENCE</scope>
</reference>